<protein>
    <submittedName>
        <fullName evidence="2">Uncharacterized protein</fullName>
    </submittedName>
</protein>
<feature type="compositionally biased region" description="Polar residues" evidence="1">
    <location>
        <begin position="33"/>
        <end position="50"/>
    </location>
</feature>
<evidence type="ECO:0000313" key="2">
    <source>
        <dbReference type="EMBL" id="KAK3787802.1"/>
    </source>
</evidence>
<proteinExistence type="predicted"/>
<sequence>MFRVPETIRFPCLRSPQRRVCKDAVGPLRNHSLEGSSTNTPSSNAQSAKKQTGRYGLRFLKKYTNNSEKFAA</sequence>
<feature type="region of interest" description="Disordered" evidence="1">
    <location>
        <begin position="26"/>
        <end position="51"/>
    </location>
</feature>
<dbReference type="Proteomes" id="UP001283361">
    <property type="component" value="Unassembled WGS sequence"/>
</dbReference>
<dbReference type="EMBL" id="JAWDGP010001837">
    <property type="protein sequence ID" value="KAK3787802.1"/>
    <property type="molecule type" value="Genomic_DNA"/>
</dbReference>
<reference evidence="2" key="1">
    <citation type="journal article" date="2023" name="G3 (Bethesda)">
        <title>A reference genome for the long-term kleptoplast-retaining sea slug Elysia crispata morphotype clarki.</title>
        <authorList>
            <person name="Eastman K.E."/>
            <person name="Pendleton A.L."/>
            <person name="Shaikh M.A."/>
            <person name="Suttiyut T."/>
            <person name="Ogas R."/>
            <person name="Tomko P."/>
            <person name="Gavelis G."/>
            <person name="Widhalm J.R."/>
            <person name="Wisecaver J.H."/>
        </authorList>
    </citation>
    <scope>NUCLEOTIDE SEQUENCE</scope>
    <source>
        <strain evidence="2">ECLA1</strain>
    </source>
</reference>
<accession>A0AAE1DYV1</accession>
<keyword evidence="3" id="KW-1185">Reference proteome</keyword>
<dbReference type="AlphaFoldDB" id="A0AAE1DYV1"/>
<evidence type="ECO:0000313" key="3">
    <source>
        <dbReference type="Proteomes" id="UP001283361"/>
    </source>
</evidence>
<comment type="caution">
    <text evidence="2">The sequence shown here is derived from an EMBL/GenBank/DDBJ whole genome shotgun (WGS) entry which is preliminary data.</text>
</comment>
<evidence type="ECO:0000256" key="1">
    <source>
        <dbReference type="SAM" id="MobiDB-lite"/>
    </source>
</evidence>
<organism evidence="2 3">
    <name type="scientific">Elysia crispata</name>
    <name type="common">lettuce slug</name>
    <dbReference type="NCBI Taxonomy" id="231223"/>
    <lineage>
        <taxon>Eukaryota</taxon>
        <taxon>Metazoa</taxon>
        <taxon>Spiralia</taxon>
        <taxon>Lophotrochozoa</taxon>
        <taxon>Mollusca</taxon>
        <taxon>Gastropoda</taxon>
        <taxon>Heterobranchia</taxon>
        <taxon>Euthyneura</taxon>
        <taxon>Panpulmonata</taxon>
        <taxon>Sacoglossa</taxon>
        <taxon>Placobranchoidea</taxon>
        <taxon>Plakobranchidae</taxon>
        <taxon>Elysia</taxon>
    </lineage>
</organism>
<gene>
    <name evidence="2" type="ORF">RRG08_038506</name>
</gene>
<name>A0AAE1DYV1_9GAST</name>